<dbReference type="PANTHER" id="PTHR24123:SF33">
    <property type="entry name" value="PROTEIN HOS4"/>
    <property type="match status" value="1"/>
</dbReference>
<evidence type="ECO:0000256" key="1">
    <source>
        <dbReference type="ARBA" id="ARBA00022737"/>
    </source>
</evidence>
<keyword evidence="2 3" id="KW-0040">ANK repeat</keyword>
<dbReference type="SUPFAM" id="SSF48403">
    <property type="entry name" value="Ankyrin repeat"/>
    <property type="match status" value="1"/>
</dbReference>
<dbReference type="InterPro" id="IPR002110">
    <property type="entry name" value="Ankyrin_rpt"/>
</dbReference>
<dbReference type="InterPro" id="IPR036770">
    <property type="entry name" value="Ankyrin_rpt-contain_sf"/>
</dbReference>
<proteinExistence type="predicted"/>
<dbReference type="PROSITE" id="PS50297">
    <property type="entry name" value="ANK_REP_REGION"/>
    <property type="match status" value="2"/>
</dbReference>
<organism evidence="5">
    <name type="scientific">Naegleria gruberi</name>
    <name type="common">Amoeba</name>
    <dbReference type="NCBI Taxonomy" id="5762"/>
    <lineage>
        <taxon>Eukaryota</taxon>
        <taxon>Discoba</taxon>
        <taxon>Heterolobosea</taxon>
        <taxon>Tetramitia</taxon>
        <taxon>Eutetramitia</taxon>
        <taxon>Vahlkampfiidae</taxon>
        <taxon>Naegleria</taxon>
    </lineage>
</organism>
<dbReference type="InParanoid" id="D2VRE3"/>
<feature type="repeat" description="ANK" evidence="3">
    <location>
        <begin position="129"/>
        <end position="156"/>
    </location>
</feature>
<protein>
    <submittedName>
        <fullName evidence="4">Predicted protein</fullName>
    </submittedName>
</protein>
<dbReference type="GeneID" id="8854965"/>
<dbReference type="Gene3D" id="1.25.40.20">
    <property type="entry name" value="Ankyrin repeat-containing domain"/>
    <property type="match status" value="1"/>
</dbReference>
<dbReference type="VEuPathDB" id="AmoebaDB:NAEGRDRAFT_71555"/>
<evidence type="ECO:0000256" key="2">
    <source>
        <dbReference type="ARBA" id="ARBA00023043"/>
    </source>
</evidence>
<feature type="repeat" description="ANK" evidence="3">
    <location>
        <begin position="259"/>
        <end position="291"/>
    </location>
</feature>
<dbReference type="OrthoDB" id="20872at2759"/>
<dbReference type="Proteomes" id="UP000006671">
    <property type="component" value="Unassembled WGS sequence"/>
</dbReference>
<dbReference type="InterPro" id="IPR051165">
    <property type="entry name" value="Multifunctional_ANK_Repeat"/>
</dbReference>
<reference evidence="4 5" key="1">
    <citation type="journal article" date="2010" name="Cell">
        <title>The genome of Naegleria gruberi illuminates early eukaryotic versatility.</title>
        <authorList>
            <person name="Fritz-Laylin L.K."/>
            <person name="Prochnik S.E."/>
            <person name="Ginger M.L."/>
            <person name="Dacks J.B."/>
            <person name="Carpenter M.L."/>
            <person name="Field M.C."/>
            <person name="Kuo A."/>
            <person name="Paredez A."/>
            <person name="Chapman J."/>
            <person name="Pham J."/>
            <person name="Shu S."/>
            <person name="Neupane R."/>
            <person name="Cipriano M."/>
            <person name="Mancuso J."/>
            <person name="Tu H."/>
            <person name="Salamov A."/>
            <person name="Lindquist E."/>
            <person name="Shapiro H."/>
            <person name="Lucas S."/>
            <person name="Grigoriev I.V."/>
            <person name="Cande W.Z."/>
            <person name="Fulton C."/>
            <person name="Rokhsar D.S."/>
            <person name="Dawson S.C."/>
        </authorList>
    </citation>
    <scope>NUCLEOTIDE SEQUENCE [LARGE SCALE GENOMIC DNA]</scope>
    <source>
        <strain evidence="4 5">NEG-M</strain>
    </source>
</reference>
<dbReference type="SMART" id="SM00248">
    <property type="entry name" value="ANK"/>
    <property type="match status" value="5"/>
</dbReference>
<dbReference type="Pfam" id="PF12796">
    <property type="entry name" value="Ank_2"/>
    <property type="match status" value="2"/>
</dbReference>
<dbReference type="eggNOG" id="KOG4177">
    <property type="taxonomic scope" value="Eukaryota"/>
</dbReference>
<evidence type="ECO:0000256" key="3">
    <source>
        <dbReference type="PROSITE-ProRule" id="PRU00023"/>
    </source>
</evidence>
<keyword evidence="5" id="KW-1185">Reference proteome</keyword>
<dbReference type="RefSeq" id="XP_002673337.1">
    <property type="nucleotide sequence ID" value="XM_002673291.1"/>
</dbReference>
<dbReference type="AlphaFoldDB" id="D2VRE3"/>
<dbReference type="OMA" id="FHIAVEC"/>
<accession>D2VRE3</accession>
<dbReference type="EMBL" id="GG738891">
    <property type="protein sequence ID" value="EFC40593.1"/>
    <property type="molecule type" value="Genomic_DNA"/>
</dbReference>
<evidence type="ECO:0000313" key="5">
    <source>
        <dbReference type="Proteomes" id="UP000006671"/>
    </source>
</evidence>
<dbReference type="PANTHER" id="PTHR24123">
    <property type="entry name" value="ANKYRIN REPEAT-CONTAINING"/>
    <property type="match status" value="1"/>
</dbReference>
<evidence type="ECO:0000313" key="4">
    <source>
        <dbReference type="EMBL" id="EFC40593.1"/>
    </source>
</evidence>
<keyword evidence="1" id="KW-0677">Repeat</keyword>
<sequence>MFTFEDEEAEQGFPFENSTPEQIINHLQTHDHPETIINSQQVLIMAVENCKDCYEQGEEEDYVEWFKLCEYLTSKSGVNINVCRCIEDDYDYPLSIAIESCDLKLIELILSHGADPNNGAGFRCRNVMINLAIQEGSMDILKLLLKYGADVNKFNTVHCGRFSPWNCAYSNQEFEILDFLLNLPNISLKNSRIFHEASANGDVKMVELLIKNHFPILDLNHGNYSTPLFEACKGQFVEVVKLLVPLPGIDINLGSYSGRMETPLQNAIRNSNIEIVSLLISHGAIFTESDSLEAHNNAGINLYQIKLQTQPVSQLQKLLHSNLALSDTTFEYQ</sequence>
<name>D2VRE3_NAEGR</name>
<gene>
    <name evidence="4" type="ORF">NAEGRDRAFT_71555</name>
</gene>
<dbReference type="STRING" id="5762.D2VRE3"/>
<dbReference type="KEGG" id="ngr:NAEGRDRAFT_71555"/>
<dbReference type="PROSITE" id="PS50088">
    <property type="entry name" value="ANK_REPEAT"/>
    <property type="match status" value="2"/>
</dbReference>